<evidence type="ECO:0008006" key="2">
    <source>
        <dbReference type="Google" id="ProtNLM"/>
    </source>
</evidence>
<dbReference type="EMBL" id="LT559118">
    <property type="protein sequence ID" value="SBO99243.1"/>
    <property type="molecule type" value="Genomic_DNA"/>
</dbReference>
<dbReference type="InterPro" id="IPR007061">
    <property type="entry name" value="MST-like"/>
</dbReference>
<dbReference type="InterPro" id="IPR034660">
    <property type="entry name" value="DinB/YfiT-like"/>
</dbReference>
<dbReference type="AlphaFoldDB" id="A0A1M4EL06"/>
<proteinExistence type="predicted"/>
<dbReference type="Pfam" id="PF04978">
    <property type="entry name" value="MST"/>
    <property type="match status" value="1"/>
</dbReference>
<dbReference type="SUPFAM" id="SSF109854">
    <property type="entry name" value="DinB/YfiT-like putative metalloenzymes"/>
    <property type="match status" value="1"/>
</dbReference>
<organism evidence="1">
    <name type="scientific">Nonomuraea gerenzanensis</name>
    <dbReference type="NCBI Taxonomy" id="93944"/>
    <lineage>
        <taxon>Bacteria</taxon>
        <taxon>Bacillati</taxon>
        <taxon>Actinomycetota</taxon>
        <taxon>Actinomycetes</taxon>
        <taxon>Streptosporangiales</taxon>
        <taxon>Streptosporangiaceae</taxon>
        <taxon>Nonomuraea</taxon>
    </lineage>
</organism>
<gene>
    <name evidence="1" type="ORF">BN4615_P8759</name>
</gene>
<reference evidence="1" key="1">
    <citation type="submission" date="2016-04" db="EMBL/GenBank/DDBJ databases">
        <authorList>
            <person name="Evans L.H."/>
            <person name="Alamgir A."/>
            <person name="Owens N."/>
            <person name="Weber N.D."/>
            <person name="Virtaneva K."/>
            <person name="Barbian K."/>
            <person name="Babar A."/>
            <person name="Rosenke K."/>
        </authorList>
    </citation>
    <scope>NUCLEOTIDE SEQUENCE</scope>
    <source>
        <strain evidence="1">Nono1</strain>
    </source>
</reference>
<sequence>MAAIAVNLYVSSRNTDRKAAIMTVNTPSPSSTDKVTGERADLLAALGQSRHFLRNTTRDLDDDQARMRTTASELCLGGLIKHVATVERSWADFIVHGPSAMAPPTEADIADYADGFRLLPDETLAGVLADYEQVARRTDELVVSLPDLDADHPLPSAPWFEPGARWSARRVLLHIVAETTQHAGHADIIRESLDGAKSMG</sequence>
<accession>A0A1M4EL06</accession>
<name>A0A1M4EL06_9ACTN</name>
<evidence type="ECO:0000313" key="1">
    <source>
        <dbReference type="EMBL" id="SBO99243.1"/>
    </source>
</evidence>
<dbReference type="Gene3D" id="1.20.120.450">
    <property type="entry name" value="dinb family like domain"/>
    <property type="match status" value="1"/>
</dbReference>
<protein>
    <recommendedName>
        <fullName evidence="2">Mini-circle protein</fullName>
    </recommendedName>
</protein>